<dbReference type="InterPro" id="IPR038152">
    <property type="entry name" value="Carbam_trans_C_sf"/>
</dbReference>
<reference evidence="4 5" key="1">
    <citation type="submission" date="2020-08" db="EMBL/GenBank/DDBJ databases">
        <title>Sequencing the genomes of 1000 actinobacteria strains.</title>
        <authorList>
            <person name="Klenk H.-P."/>
        </authorList>
    </citation>
    <scope>NUCLEOTIDE SEQUENCE [LARGE SCALE GENOMIC DNA]</scope>
    <source>
        <strain evidence="4 5">DSM 45913</strain>
    </source>
</reference>
<feature type="domain" description="Carbamoyltransferase" evidence="2">
    <location>
        <begin position="258"/>
        <end position="335"/>
    </location>
</feature>
<dbReference type="PANTHER" id="PTHR34847:SF1">
    <property type="entry name" value="NODULATION PROTEIN U"/>
    <property type="match status" value="1"/>
</dbReference>
<keyword evidence="5" id="KW-1185">Reference proteome</keyword>
<feature type="domain" description="Carbamoyltransferase C-terminal" evidence="3">
    <location>
        <begin position="388"/>
        <end position="557"/>
    </location>
</feature>
<dbReference type="InterPro" id="IPR003696">
    <property type="entry name" value="Carbtransf_dom"/>
</dbReference>
<dbReference type="Gene3D" id="3.30.420.40">
    <property type="match status" value="2"/>
</dbReference>
<feature type="domain" description="Carbamoyltransferase" evidence="2">
    <location>
        <begin position="101"/>
        <end position="194"/>
    </location>
</feature>
<dbReference type="Pfam" id="PF16861">
    <property type="entry name" value="Carbam_trans_C"/>
    <property type="match status" value="1"/>
</dbReference>
<evidence type="ECO:0000259" key="2">
    <source>
        <dbReference type="Pfam" id="PF02543"/>
    </source>
</evidence>
<comment type="similarity">
    <text evidence="1">Belongs to the NodU/CmcH family.</text>
</comment>
<evidence type="ECO:0000259" key="3">
    <source>
        <dbReference type="Pfam" id="PF16861"/>
    </source>
</evidence>
<dbReference type="EC" id="2.1.3.-" evidence="4"/>
<dbReference type="PANTHER" id="PTHR34847">
    <property type="entry name" value="NODULATION PROTEIN U"/>
    <property type="match status" value="1"/>
</dbReference>
<comment type="caution">
    <text evidence="4">The sequence shown here is derived from an EMBL/GenBank/DDBJ whole genome shotgun (WGS) entry which is preliminary data.</text>
</comment>
<dbReference type="Pfam" id="PF02543">
    <property type="entry name" value="Carbam_trans_N"/>
    <property type="match status" value="3"/>
</dbReference>
<dbReference type="CDD" id="cd24098">
    <property type="entry name" value="ASKHA_NBD_TobZ_N"/>
    <property type="match status" value="1"/>
</dbReference>
<sequence length="564" mass="60877">MTRYVLGLNIGFHDASAALVRDGELVFLVEEERLTRRKHALAQPPVMAIQACLDAEGVSIDSIDEIAIGWDFRGTPLGNNRRFTEAGLRRMLFPASPPERMPPVTWVPHHVAHAASAYYSCGRDDVAILVVDGAGEDQSATIARGRDGEIDILRQWPVSQSLGFFYTAASKWAGFGDWGTGKLMGLAAYGRPNPSGVGLRRSAGGYDFAFPEAELPELGDSRAVAALGPLAAYYPTFERNITPAFCGHFPYMAREGEEPIAYADFAATVQEALEEAMFGLVELARQEYGLPSLVLAGGVAMNCTMVGRLARSGLFEHVYVPPVPTDAGVSLGAALVAARRGGHFAPITIEHAYWGQDTPLDPAVEAVRAEGLAFRRLSDEELTKHVSQALADGRIVGWARGRGEIGQRALGTRSILADPRDRRNLERLNLLKGREMWRPVAPSVLGEHVDDVMATHVGHPARFMLAAGQVRAGLRTRVPAVTHVDGSARPQYVDRATNPAYWSLIDAFRQATGVPLVVNTSFNLAGEPIVNTPAEAVSTYVRGAAMDLLVLGDLVVARSEEALP</sequence>
<dbReference type="Gene3D" id="3.90.870.20">
    <property type="entry name" value="Carbamoyltransferase, C-terminal domain"/>
    <property type="match status" value="1"/>
</dbReference>
<protein>
    <submittedName>
        <fullName evidence="4">Carbamoyltransferase</fullName>
        <ecNumber evidence="4">2.1.3.-</ecNumber>
    </submittedName>
</protein>
<dbReference type="Proteomes" id="UP000583800">
    <property type="component" value="Unassembled WGS sequence"/>
</dbReference>
<organism evidence="4 5">
    <name type="scientific">Nonomuraea muscovyensis</name>
    <dbReference type="NCBI Taxonomy" id="1124761"/>
    <lineage>
        <taxon>Bacteria</taxon>
        <taxon>Bacillati</taxon>
        <taxon>Actinomycetota</taxon>
        <taxon>Actinomycetes</taxon>
        <taxon>Streptosporangiales</taxon>
        <taxon>Streptosporangiaceae</taxon>
        <taxon>Nonomuraea</taxon>
    </lineage>
</organism>
<dbReference type="InterPro" id="IPR043129">
    <property type="entry name" value="ATPase_NBD"/>
</dbReference>
<dbReference type="RefSeq" id="WP_185085684.1">
    <property type="nucleotide sequence ID" value="NZ_JACHJB010000002.1"/>
</dbReference>
<dbReference type="AlphaFoldDB" id="A0A7X0C631"/>
<feature type="domain" description="Carbamoyltransferase" evidence="2">
    <location>
        <begin position="5"/>
        <end position="68"/>
    </location>
</feature>
<dbReference type="SUPFAM" id="SSF53067">
    <property type="entry name" value="Actin-like ATPase domain"/>
    <property type="match status" value="1"/>
</dbReference>
<dbReference type="GO" id="GO:0016740">
    <property type="term" value="F:transferase activity"/>
    <property type="evidence" value="ECO:0007669"/>
    <property type="project" value="UniProtKB-KW"/>
</dbReference>
<name>A0A7X0C631_9ACTN</name>
<evidence type="ECO:0000256" key="1">
    <source>
        <dbReference type="ARBA" id="ARBA00006129"/>
    </source>
</evidence>
<dbReference type="InterPro" id="IPR051338">
    <property type="entry name" value="NodU/CmcH_Carbamoyltrnsfr"/>
</dbReference>
<dbReference type="EMBL" id="JACHJB010000002">
    <property type="protein sequence ID" value="MBB6347801.1"/>
    <property type="molecule type" value="Genomic_DNA"/>
</dbReference>
<evidence type="ECO:0000313" key="5">
    <source>
        <dbReference type="Proteomes" id="UP000583800"/>
    </source>
</evidence>
<keyword evidence="4" id="KW-0808">Transferase</keyword>
<gene>
    <name evidence="4" type="ORF">FHU36_004346</name>
</gene>
<accession>A0A7X0C631</accession>
<dbReference type="InterPro" id="IPR031730">
    <property type="entry name" value="Carbam_trans_C"/>
</dbReference>
<proteinExistence type="inferred from homology"/>
<evidence type="ECO:0000313" key="4">
    <source>
        <dbReference type="EMBL" id="MBB6347801.1"/>
    </source>
</evidence>